<dbReference type="RefSeq" id="WP_079712670.1">
    <property type="nucleotide sequence ID" value="NZ_FUZC01000005.1"/>
</dbReference>
<organism evidence="2 3">
    <name type="scientific">Salegentibacter salinarum</name>
    <dbReference type="NCBI Taxonomy" id="447422"/>
    <lineage>
        <taxon>Bacteria</taxon>
        <taxon>Pseudomonadati</taxon>
        <taxon>Bacteroidota</taxon>
        <taxon>Flavobacteriia</taxon>
        <taxon>Flavobacteriales</taxon>
        <taxon>Flavobacteriaceae</taxon>
        <taxon>Salegentibacter</taxon>
    </lineage>
</organism>
<dbReference type="InterPro" id="IPR000182">
    <property type="entry name" value="GNAT_dom"/>
</dbReference>
<accession>A0A2N0TPV4</accession>
<reference evidence="2 3" key="1">
    <citation type="submission" date="2015-10" db="EMBL/GenBank/DDBJ databases">
        <title>Draft genome sequence of Salegentibacter salinarum KCTC 12975.</title>
        <authorList>
            <person name="Lin W."/>
            <person name="Zheng Q."/>
        </authorList>
    </citation>
    <scope>NUCLEOTIDE SEQUENCE [LARGE SCALE GENOMIC DNA]</scope>
    <source>
        <strain evidence="2 3">KCTC 12975</strain>
    </source>
</reference>
<feature type="domain" description="N-acetyltransferase" evidence="1">
    <location>
        <begin position="1"/>
        <end position="150"/>
    </location>
</feature>
<dbReference type="SUPFAM" id="SSF55729">
    <property type="entry name" value="Acyl-CoA N-acyltransferases (Nat)"/>
    <property type="match status" value="1"/>
</dbReference>
<evidence type="ECO:0000313" key="2">
    <source>
        <dbReference type="EMBL" id="PKD16762.1"/>
    </source>
</evidence>
<dbReference type="AlphaFoldDB" id="A0A2N0TPV4"/>
<dbReference type="Pfam" id="PF13527">
    <property type="entry name" value="Acetyltransf_9"/>
    <property type="match status" value="1"/>
</dbReference>
<keyword evidence="3" id="KW-1185">Reference proteome</keyword>
<dbReference type="OrthoDB" id="5570877at2"/>
<dbReference type="GO" id="GO:0016747">
    <property type="term" value="F:acyltransferase activity, transferring groups other than amino-acyl groups"/>
    <property type="evidence" value="ECO:0007669"/>
    <property type="project" value="InterPro"/>
</dbReference>
<comment type="caution">
    <text evidence="2">The sequence shown here is derived from an EMBL/GenBank/DDBJ whole genome shotgun (WGS) entry which is preliminary data.</text>
</comment>
<dbReference type="STRING" id="447422.SAMN05660903_01567"/>
<sequence length="311" mass="36159">MIIREASHKDIPEILKVLKASLGETSSKKTEQVWRYKHIDNPFGESLVLIAEENDVIIGVRAFMRWQWQLGKNIFSAFRAVDTATLPAHQGKGVFKKLTLKALELGKERGDHFVFNTPNQQSKPGYLKMGWKEISQLNTQIIPVLPIFWNSNTFQKYATSSIDLCLALLSSWNSKLEHSSNLYTPKTKDYLEWRYINNPLQEYRIESTKDYFIAGYVKQHNNFKELRISELILVDPKYKETCRALIRKWAKQYGVHFISLNYPLDLSIFRMKLSGKFGPVLTFKDLDGCEIDTKVYNIENWAYSLGDLELF</sequence>
<dbReference type="Proteomes" id="UP000232673">
    <property type="component" value="Unassembled WGS sequence"/>
</dbReference>
<protein>
    <recommendedName>
        <fullName evidence="1">N-acetyltransferase domain-containing protein</fullName>
    </recommendedName>
</protein>
<dbReference type="PROSITE" id="PS51186">
    <property type="entry name" value="GNAT"/>
    <property type="match status" value="1"/>
</dbReference>
<evidence type="ECO:0000313" key="3">
    <source>
        <dbReference type="Proteomes" id="UP000232673"/>
    </source>
</evidence>
<dbReference type="Gene3D" id="3.40.630.30">
    <property type="match status" value="1"/>
</dbReference>
<proteinExistence type="predicted"/>
<dbReference type="CDD" id="cd04301">
    <property type="entry name" value="NAT_SF"/>
    <property type="match status" value="1"/>
</dbReference>
<name>A0A2N0TPV4_9FLAO</name>
<gene>
    <name evidence="2" type="ORF">APR41_08125</name>
</gene>
<evidence type="ECO:0000259" key="1">
    <source>
        <dbReference type="PROSITE" id="PS51186"/>
    </source>
</evidence>
<dbReference type="InterPro" id="IPR016181">
    <property type="entry name" value="Acyl_CoA_acyltransferase"/>
</dbReference>
<dbReference type="EMBL" id="LKTS01000045">
    <property type="protein sequence ID" value="PKD16762.1"/>
    <property type="molecule type" value="Genomic_DNA"/>
</dbReference>